<accession>A0A497JJ55</accession>
<dbReference type="EMBL" id="QMWP01000096">
    <property type="protein sequence ID" value="RLG69923.1"/>
    <property type="molecule type" value="Genomic_DNA"/>
</dbReference>
<feature type="non-terminal residue" evidence="1">
    <location>
        <position position="174"/>
    </location>
</feature>
<reference evidence="1 2" key="1">
    <citation type="submission" date="2018-06" db="EMBL/GenBank/DDBJ databases">
        <title>Extensive metabolic versatility and redundancy in microbially diverse, dynamic hydrothermal sediments.</title>
        <authorList>
            <person name="Dombrowski N."/>
            <person name="Teske A."/>
            <person name="Baker B.J."/>
        </authorList>
    </citation>
    <scope>NUCLEOTIDE SEQUENCE [LARGE SCALE GENOMIC DNA]</scope>
    <source>
        <strain evidence="1">B51_G17</strain>
    </source>
</reference>
<protein>
    <submittedName>
        <fullName evidence="1">Uncharacterized protein</fullName>
    </submittedName>
</protein>
<organism evidence="1 2">
    <name type="scientific">Candidatus Iainarchaeum sp</name>
    <dbReference type="NCBI Taxonomy" id="3101447"/>
    <lineage>
        <taxon>Archaea</taxon>
        <taxon>Candidatus Iainarchaeota</taxon>
        <taxon>Candidatus Iainarchaeia</taxon>
        <taxon>Candidatus Iainarchaeales</taxon>
        <taxon>Candidatus Iainarchaeaceae</taxon>
        <taxon>Candidatus Iainarchaeum</taxon>
    </lineage>
</organism>
<evidence type="ECO:0000313" key="2">
    <source>
        <dbReference type="Proteomes" id="UP000278031"/>
    </source>
</evidence>
<dbReference type="AlphaFoldDB" id="A0A497JJ55"/>
<sequence length="174" mass="20215">MDDLKDLASRLKADQLAELCAALKFSFHDWLVSFLTREDLPPDRWLAVKEKKTIALDPIATLRLGWAVKNGKVRLIQGAKCSDPREVPLRWNVPCCETSRVPCKTYCFDYLWFGIGECEKCRTIYIVAHNKITQKEFENRLSSAVAVYYDFRQQQYQFAAHCMDDLSLRWEGLT</sequence>
<comment type="caution">
    <text evidence="1">The sequence shown here is derived from an EMBL/GenBank/DDBJ whole genome shotgun (WGS) entry which is preliminary data.</text>
</comment>
<name>A0A497JJ55_9ARCH</name>
<dbReference type="Proteomes" id="UP000278031">
    <property type="component" value="Unassembled WGS sequence"/>
</dbReference>
<evidence type="ECO:0000313" key="1">
    <source>
        <dbReference type="EMBL" id="RLG69923.1"/>
    </source>
</evidence>
<gene>
    <name evidence="1" type="ORF">DRO04_02615</name>
</gene>
<proteinExistence type="predicted"/>